<protein>
    <recommendedName>
        <fullName evidence="1">Fungal STAND N-terminal Goodbye domain-containing protein</fullName>
    </recommendedName>
</protein>
<gene>
    <name evidence="2" type="ORF">EDB92DRAFT_1127482</name>
</gene>
<feature type="domain" description="Fungal STAND N-terminal Goodbye" evidence="1">
    <location>
        <begin position="18"/>
        <end position="141"/>
    </location>
</feature>
<dbReference type="Pfam" id="PF17109">
    <property type="entry name" value="Goodbye"/>
    <property type="match status" value="1"/>
</dbReference>
<sequence length="230" mass="25250">MSSTLPSMSPSNFRLILNAFDQYASQVGMDLIKNPLADALRHCDSPNAVLELLQDKAHTFNDYRYGDRALIDWLKPVVQVVHGFSGVLGEAVGLVPFPPASAVLVSVKVLLTAASDVSSSYDSLVDLFECLGNFLKRLQIYTLIPLTPSMTDIIVKILVELLSVLALATKQVQQGRLKKFGKKLLGESEIEAVLQKLDRLTQEEARVMAAQTLDVVHCLVNNVKVVMDGR</sequence>
<organism evidence="2 3">
    <name type="scientific">Lactarius akahatsu</name>
    <dbReference type="NCBI Taxonomy" id="416441"/>
    <lineage>
        <taxon>Eukaryota</taxon>
        <taxon>Fungi</taxon>
        <taxon>Dikarya</taxon>
        <taxon>Basidiomycota</taxon>
        <taxon>Agaricomycotina</taxon>
        <taxon>Agaricomycetes</taxon>
        <taxon>Russulales</taxon>
        <taxon>Russulaceae</taxon>
        <taxon>Lactarius</taxon>
    </lineage>
</organism>
<accession>A0AAD4LB87</accession>
<evidence type="ECO:0000313" key="3">
    <source>
        <dbReference type="Proteomes" id="UP001201163"/>
    </source>
</evidence>
<dbReference type="InterPro" id="IPR031350">
    <property type="entry name" value="Goodbye_dom"/>
</dbReference>
<keyword evidence="3" id="KW-1185">Reference proteome</keyword>
<proteinExistence type="predicted"/>
<name>A0AAD4LB87_9AGAM</name>
<evidence type="ECO:0000313" key="2">
    <source>
        <dbReference type="EMBL" id="KAH8987444.1"/>
    </source>
</evidence>
<dbReference type="EMBL" id="JAKELL010000047">
    <property type="protein sequence ID" value="KAH8987444.1"/>
    <property type="molecule type" value="Genomic_DNA"/>
</dbReference>
<dbReference type="AlphaFoldDB" id="A0AAD4LB87"/>
<reference evidence="2" key="1">
    <citation type="submission" date="2022-01" db="EMBL/GenBank/DDBJ databases">
        <title>Comparative genomics reveals a dynamic genome evolution in the ectomycorrhizal milk-cap (Lactarius) mushrooms.</title>
        <authorList>
            <consortium name="DOE Joint Genome Institute"/>
            <person name="Lebreton A."/>
            <person name="Tang N."/>
            <person name="Kuo A."/>
            <person name="LaButti K."/>
            <person name="Drula E."/>
            <person name="Barry K."/>
            <person name="Clum A."/>
            <person name="Lipzen A."/>
            <person name="Mousain D."/>
            <person name="Ng V."/>
            <person name="Wang R."/>
            <person name="Wang X."/>
            <person name="Dai Y."/>
            <person name="Henrissat B."/>
            <person name="Grigoriev I.V."/>
            <person name="Guerin-Laguette A."/>
            <person name="Yu F."/>
            <person name="Martin F.M."/>
        </authorList>
    </citation>
    <scope>NUCLEOTIDE SEQUENCE</scope>
    <source>
        <strain evidence="2">QP</strain>
    </source>
</reference>
<evidence type="ECO:0000259" key="1">
    <source>
        <dbReference type="Pfam" id="PF17109"/>
    </source>
</evidence>
<comment type="caution">
    <text evidence="2">The sequence shown here is derived from an EMBL/GenBank/DDBJ whole genome shotgun (WGS) entry which is preliminary data.</text>
</comment>
<dbReference type="Proteomes" id="UP001201163">
    <property type="component" value="Unassembled WGS sequence"/>
</dbReference>